<gene>
    <name evidence="2" type="ORF">SAMN02910315_01410</name>
</gene>
<keyword evidence="1" id="KW-0812">Transmembrane</keyword>
<sequence length="357" mass="43025">MSKKITYLNDIQKDYFNLLNSKRDIIFCDNLSLIEISKIVEEVDIFWRKNRDKFLFDLDYFSDKETLFLAGSMYLEFEDNKHYYFKTFGQEHIVNEPILKFKDLLNNTMQDSFDILSIFKRSFTNTLKLLESYNSYFYILPLDYIISVYHEDLIKSQNKIFYKLLSSIFETEISSPNSFSNKFNSIEEIENILIEKNIDLFEFEKEDNNLSLKEKLDKYENRIPISFDNNYMMKFLCLLYNYWNQIIHIFITFLELGFIPYFSFKEAFLSFPTLFLSLYLEDDANLILNKIIMFYTFNISIDENEFNELNFEEYVNLVKKEDFQEKLIDNADELFSKGLNLAIKHISMEFNDLIEKI</sequence>
<organism evidence="2 3">
    <name type="scientific">Methanobrevibacter millerae</name>
    <dbReference type="NCBI Taxonomy" id="230361"/>
    <lineage>
        <taxon>Archaea</taxon>
        <taxon>Methanobacteriati</taxon>
        <taxon>Methanobacteriota</taxon>
        <taxon>Methanomada group</taxon>
        <taxon>Methanobacteria</taxon>
        <taxon>Methanobacteriales</taxon>
        <taxon>Methanobacteriaceae</taxon>
        <taxon>Methanobrevibacter</taxon>
    </lineage>
</organism>
<accession>A0A1G5WJI6</accession>
<proteinExistence type="predicted"/>
<feature type="transmembrane region" description="Helical" evidence="1">
    <location>
        <begin position="242"/>
        <end position="264"/>
    </location>
</feature>
<evidence type="ECO:0000313" key="3">
    <source>
        <dbReference type="Proteomes" id="UP000323439"/>
    </source>
</evidence>
<dbReference type="AlphaFoldDB" id="A0A1G5WJI6"/>
<evidence type="ECO:0000256" key="1">
    <source>
        <dbReference type="SAM" id="Phobius"/>
    </source>
</evidence>
<name>A0A1G5WJI6_9EURY</name>
<dbReference type="RefSeq" id="WP_149731957.1">
    <property type="nucleotide sequence ID" value="NZ_FMXB01000010.1"/>
</dbReference>
<evidence type="ECO:0000313" key="2">
    <source>
        <dbReference type="EMBL" id="SDA57415.1"/>
    </source>
</evidence>
<keyword evidence="3" id="KW-1185">Reference proteome</keyword>
<keyword evidence="1" id="KW-1133">Transmembrane helix</keyword>
<protein>
    <submittedName>
        <fullName evidence="2">Uncharacterized protein</fullName>
    </submittedName>
</protein>
<dbReference type="Proteomes" id="UP000323439">
    <property type="component" value="Unassembled WGS sequence"/>
</dbReference>
<keyword evidence="1" id="KW-0472">Membrane</keyword>
<reference evidence="2 3" key="1">
    <citation type="submission" date="2016-10" db="EMBL/GenBank/DDBJ databases">
        <authorList>
            <person name="Varghese N."/>
            <person name="Submissions S."/>
        </authorList>
    </citation>
    <scope>NUCLEOTIDE SEQUENCE [LARGE SCALE GENOMIC DNA]</scope>
    <source>
        <strain evidence="2 3">DSM 16643</strain>
    </source>
</reference>
<dbReference type="EMBL" id="FMXB01000010">
    <property type="protein sequence ID" value="SDA57415.1"/>
    <property type="molecule type" value="Genomic_DNA"/>
</dbReference>